<dbReference type="Proteomes" id="UP001635816">
    <property type="component" value="Unassembled WGS sequence"/>
</dbReference>
<comment type="caution">
    <text evidence="1">The sequence shown here is derived from an EMBL/GenBank/DDBJ whole genome shotgun (WGS) entry which is preliminary data.</text>
</comment>
<organism evidence="1 2">
    <name type="scientific">Mycolicibacterium nivoides</name>
    <dbReference type="NCBI Taxonomy" id="2487344"/>
    <lineage>
        <taxon>Bacteria</taxon>
        <taxon>Bacillati</taxon>
        <taxon>Actinomycetota</taxon>
        <taxon>Actinomycetes</taxon>
        <taxon>Mycobacteriales</taxon>
        <taxon>Mycobacteriaceae</taxon>
        <taxon>Mycolicibacterium</taxon>
    </lineage>
</organism>
<proteinExistence type="predicted"/>
<protein>
    <submittedName>
        <fullName evidence="1">P-loop ATPase, Sll1717 family</fullName>
    </submittedName>
</protein>
<name>A0ABW9L624_9MYCO</name>
<dbReference type="InterPro" id="IPR059206">
    <property type="entry name" value="Sll1717-like"/>
</dbReference>
<evidence type="ECO:0000313" key="2">
    <source>
        <dbReference type="Proteomes" id="UP001635816"/>
    </source>
</evidence>
<accession>A0ABW9L624</accession>
<sequence>MTMSKRGLLYFGEPDASLVDNSSELDKVHVVQQIEAELKYGDRRKGLHTVVGVKGSGKTDLRKHIEAHEPAVILNLDVDNAILNLEADATEAKSGIIMNVMSTVLLRAFANHLETIQDSRIKRGAMNFLRRTKDAAGNIPEAIELSLAGVGKVSLGKLLKGAAPTVVKQTNDALFEDIMEALTASQLRGYILIDDVEDIIPGIEKNLLFLEGVARSLTTINQRAGDKLHALMFLKHGVWKSWTISPNEYDKVEDRVAFLSWDRASLVKMIALRIASNRGLDSTQDAEQLWAAEFQWQGTFSEFTDELTGYCVNGPRDMVKLCNLAAIRAGDRDSPITLDHIRASLGDYSQGKITSVAENYDALYPGITFLLKRAFRNAPGSTMTAKELADLIQQNILVDPDGQNDSNIERKLRSWPKERLALLMYEVGVVGFRAGSDAIYVIESPVLSESDFMAQQEVVVHPAFRPHLNIPAQ</sequence>
<gene>
    <name evidence="1" type="ORF">ACK4CT_09385</name>
</gene>
<evidence type="ECO:0000313" key="1">
    <source>
        <dbReference type="EMBL" id="MFN6543393.1"/>
    </source>
</evidence>
<keyword evidence="2" id="KW-1185">Reference proteome</keyword>
<dbReference type="RefSeq" id="WP_409543025.1">
    <property type="nucleotide sequence ID" value="NZ_JBKBDD010000003.1"/>
</dbReference>
<reference evidence="1 2" key="1">
    <citation type="submission" date="2024-12" db="EMBL/GenBank/DDBJ databases">
        <title>The coexistence of Mycolicibacterium septicum and Mycolicibacterium nivoides in clinical samples.</title>
        <authorList>
            <person name="Wang C."/>
            <person name="Feng Y."/>
            <person name="Zong Z."/>
        </authorList>
    </citation>
    <scope>NUCLEOTIDE SEQUENCE [LARGE SCALE GENOMIC DNA]</scope>
    <source>
        <strain evidence="1 2">120309</strain>
    </source>
</reference>
<dbReference type="EMBL" id="JBKBDD010000003">
    <property type="protein sequence ID" value="MFN6543393.1"/>
    <property type="molecule type" value="Genomic_DNA"/>
</dbReference>
<dbReference type="NCBIfam" id="NF047389">
    <property type="entry name" value="ATPase_Sll1717"/>
    <property type="match status" value="1"/>
</dbReference>